<evidence type="ECO:0000313" key="2">
    <source>
        <dbReference type="Proteomes" id="UP000271889"/>
    </source>
</evidence>
<keyword evidence="2" id="KW-1185">Reference proteome</keyword>
<dbReference type="OrthoDB" id="5971574at2759"/>
<proteinExistence type="predicted"/>
<reference evidence="1 2" key="1">
    <citation type="submission" date="2018-11" db="EMBL/GenBank/DDBJ databases">
        <authorList>
            <consortium name="Pathogen Informatics"/>
        </authorList>
    </citation>
    <scope>NUCLEOTIDE SEQUENCE [LARGE SCALE GENOMIC DNA]</scope>
</reference>
<organism evidence="1 2">
    <name type="scientific">Cylicostephanus goldi</name>
    <name type="common">Nematode worm</name>
    <dbReference type="NCBI Taxonomy" id="71465"/>
    <lineage>
        <taxon>Eukaryota</taxon>
        <taxon>Metazoa</taxon>
        <taxon>Ecdysozoa</taxon>
        <taxon>Nematoda</taxon>
        <taxon>Chromadorea</taxon>
        <taxon>Rhabditida</taxon>
        <taxon>Rhabditina</taxon>
        <taxon>Rhabditomorpha</taxon>
        <taxon>Strongyloidea</taxon>
        <taxon>Strongylidae</taxon>
        <taxon>Cylicostephanus</taxon>
    </lineage>
</organism>
<dbReference type="Proteomes" id="UP000271889">
    <property type="component" value="Unassembled WGS sequence"/>
</dbReference>
<gene>
    <name evidence="1" type="ORF">CGOC_LOCUS3590</name>
</gene>
<dbReference type="GO" id="GO:0005977">
    <property type="term" value="P:glycogen metabolic process"/>
    <property type="evidence" value="ECO:0007669"/>
    <property type="project" value="UniProtKB-UniPathway"/>
</dbReference>
<dbReference type="EMBL" id="UYRV01009154">
    <property type="protein sequence ID" value="VDK56277.1"/>
    <property type="molecule type" value="Genomic_DNA"/>
</dbReference>
<protein>
    <submittedName>
        <fullName evidence="1">Uncharacterized protein</fullName>
    </submittedName>
</protein>
<sequence length="170" mass="19189">MTEFELTFSYKIEEMLSRIAHPEYRQLLVEAIFGICVAVISSSLKAIASKSNLSRVFYSFNLLSVIATILERNPEITFGSGPIDCDVRKYVEETFVAPILYSFLALNLIKKAFYIYADQEKISDKEDLTPFYQLENISMQTSTATYLAKISSNLDICFDSLKSLKASSQG</sequence>
<accession>A0A3P6RBG9</accession>
<dbReference type="UniPathway" id="UPA00163"/>
<dbReference type="AlphaFoldDB" id="A0A3P6RBG9"/>
<name>A0A3P6RBG9_CYLGO</name>
<evidence type="ECO:0000313" key="1">
    <source>
        <dbReference type="EMBL" id="VDK56277.1"/>
    </source>
</evidence>